<name>A0A0R3WYI2_HYDTA</name>
<dbReference type="STRING" id="6205.A0A0R3WYI2"/>
<reference evidence="1" key="1">
    <citation type="submission" date="2017-02" db="UniProtKB">
        <authorList>
            <consortium name="WormBaseParasite"/>
        </authorList>
    </citation>
    <scope>IDENTIFICATION</scope>
</reference>
<dbReference type="AlphaFoldDB" id="A0A0R3WYI2"/>
<accession>A0A0R3WYI2</accession>
<organism evidence="1">
    <name type="scientific">Hydatigena taeniaeformis</name>
    <name type="common">Feline tapeworm</name>
    <name type="synonym">Taenia taeniaeformis</name>
    <dbReference type="NCBI Taxonomy" id="6205"/>
    <lineage>
        <taxon>Eukaryota</taxon>
        <taxon>Metazoa</taxon>
        <taxon>Spiralia</taxon>
        <taxon>Lophotrochozoa</taxon>
        <taxon>Platyhelminthes</taxon>
        <taxon>Cestoda</taxon>
        <taxon>Eucestoda</taxon>
        <taxon>Cyclophyllidea</taxon>
        <taxon>Taeniidae</taxon>
        <taxon>Hydatigera</taxon>
    </lineage>
</organism>
<sequence>LEEQRESRTETAQKKRALQGGVERLTCSLERVHLEAERRESRTRRLNGSTRTSAAEVASFDSFITSSEHKALQSFL</sequence>
<protein>
    <submittedName>
        <fullName evidence="1">Coiled-coil domain containing 171</fullName>
    </submittedName>
</protein>
<proteinExistence type="predicted"/>
<dbReference type="WBParaSite" id="TTAC_0000582201-mRNA-1">
    <property type="protein sequence ID" value="TTAC_0000582201-mRNA-1"/>
    <property type="gene ID" value="TTAC_0000582201"/>
</dbReference>
<evidence type="ECO:0000313" key="1">
    <source>
        <dbReference type="WBParaSite" id="TTAC_0000582201-mRNA-1"/>
    </source>
</evidence>